<dbReference type="CDD" id="cd00085">
    <property type="entry name" value="HNHc"/>
    <property type="match status" value="1"/>
</dbReference>
<organism evidence="2 3">
    <name type="scientific">Leifsonella bigeumensis</name>
    <dbReference type="NCBI Taxonomy" id="433643"/>
    <lineage>
        <taxon>Bacteria</taxon>
        <taxon>Bacillati</taxon>
        <taxon>Actinomycetota</taxon>
        <taxon>Actinomycetes</taxon>
        <taxon>Micrococcales</taxon>
        <taxon>Microbacteriaceae</taxon>
        <taxon>Leifsonella</taxon>
    </lineage>
</organism>
<sequence length="485" mass="52786">MNDLASTLVTSATAVVEFGSCAADFQRLSDAQVLEFTRAIADHKRRLGAFEAHAAAEVARRSRREFGHSGLAAREGFSSPEKMLESVTKTTGREAAQLVSLGKALDDASATQELLDTGVTEIAGEPLVLPWDAPIAAAVASGDLSVDCAGALRRGLGRPTEQVGIEALRELATRLVDEATTLSADHAYKTARLERDLIDLTGVKARQQELYERGGFRLYAKANGMYGFAGEADPESAAALSAALDPFTSPRRGGPRFVDPDEQRRAQAIVDDQRTTDRIALDALVELVRVGAGADPQKAQSRMRPLVKLVATEETIRTGIGFGVIENDQSPISPESVAADLCCGDSVELTVTVDGMPLNLGRTQRLYNQRQREALASRDGGCLWPDCHQPPAFTEAHHIRHWKRDHGATDIDDGVLLCRFHHLLLHNNHWEIRRFGREAVDGRRASGSGNGFWLVPPRAVDPEQVPIPLRSKSPVIRHLQRERTG</sequence>
<dbReference type="InterPro" id="IPR003615">
    <property type="entry name" value="HNH_nuc"/>
</dbReference>
<reference evidence="3" key="1">
    <citation type="journal article" date="2019" name="Int. J. Syst. Evol. Microbiol.">
        <title>The Global Catalogue of Microorganisms (GCM) 10K type strain sequencing project: providing services to taxonomists for standard genome sequencing and annotation.</title>
        <authorList>
            <consortium name="The Broad Institute Genomics Platform"/>
            <consortium name="The Broad Institute Genome Sequencing Center for Infectious Disease"/>
            <person name="Wu L."/>
            <person name="Ma J."/>
        </authorList>
    </citation>
    <scope>NUCLEOTIDE SEQUENCE [LARGE SCALE GENOMIC DNA]</scope>
    <source>
        <strain evidence="3">JCM 16949</strain>
    </source>
</reference>
<dbReference type="Proteomes" id="UP001501004">
    <property type="component" value="Unassembled WGS sequence"/>
</dbReference>
<name>A0ABP7FGE6_9MICO</name>
<dbReference type="EMBL" id="BAABAE010000003">
    <property type="protein sequence ID" value="GAA3738531.1"/>
    <property type="molecule type" value="Genomic_DNA"/>
</dbReference>
<evidence type="ECO:0000259" key="1">
    <source>
        <dbReference type="SMART" id="SM00507"/>
    </source>
</evidence>
<dbReference type="InterPro" id="IPR003870">
    <property type="entry name" value="DUF222"/>
</dbReference>
<protein>
    <recommendedName>
        <fullName evidence="1">HNH nuclease domain-containing protein</fullName>
    </recommendedName>
</protein>
<dbReference type="RefSeq" id="WP_344754873.1">
    <property type="nucleotide sequence ID" value="NZ_BAABAE010000003.1"/>
</dbReference>
<comment type="caution">
    <text evidence="2">The sequence shown here is derived from an EMBL/GenBank/DDBJ whole genome shotgun (WGS) entry which is preliminary data.</text>
</comment>
<feature type="domain" description="HNH nuclease" evidence="1">
    <location>
        <begin position="370"/>
        <end position="423"/>
    </location>
</feature>
<accession>A0ABP7FGE6</accession>
<dbReference type="SMART" id="SM00507">
    <property type="entry name" value="HNHc"/>
    <property type="match status" value="1"/>
</dbReference>
<evidence type="ECO:0000313" key="3">
    <source>
        <dbReference type="Proteomes" id="UP001501004"/>
    </source>
</evidence>
<keyword evidence="3" id="KW-1185">Reference proteome</keyword>
<dbReference type="Pfam" id="PF02720">
    <property type="entry name" value="DUF222"/>
    <property type="match status" value="1"/>
</dbReference>
<evidence type="ECO:0000313" key="2">
    <source>
        <dbReference type="EMBL" id="GAA3738531.1"/>
    </source>
</evidence>
<proteinExistence type="predicted"/>
<gene>
    <name evidence="2" type="ORF">GCM10022239_12650</name>
</gene>